<dbReference type="EMBL" id="MU266584">
    <property type="protein sequence ID" value="KAH7920386.1"/>
    <property type="molecule type" value="Genomic_DNA"/>
</dbReference>
<organism evidence="1 2">
    <name type="scientific">Leucogyrophana mollusca</name>
    <dbReference type="NCBI Taxonomy" id="85980"/>
    <lineage>
        <taxon>Eukaryota</taxon>
        <taxon>Fungi</taxon>
        <taxon>Dikarya</taxon>
        <taxon>Basidiomycota</taxon>
        <taxon>Agaricomycotina</taxon>
        <taxon>Agaricomycetes</taxon>
        <taxon>Agaricomycetidae</taxon>
        <taxon>Boletales</taxon>
        <taxon>Boletales incertae sedis</taxon>
        <taxon>Leucogyrophana</taxon>
    </lineage>
</organism>
<dbReference type="Proteomes" id="UP000790709">
    <property type="component" value="Unassembled WGS sequence"/>
</dbReference>
<evidence type="ECO:0000313" key="2">
    <source>
        <dbReference type="Proteomes" id="UP000790709"/>
    </source>
</evidence>
<gene>
    <name evidence="1" type="ORF">BV22DRAFT_1021328</name>
</gene>
<protein>
    <submittedName>
        <fullName evidence="1">Uncharacterized protein</fullName>
    </submittedName>
</protein>
<evidence type="ECO:0000313" key="1">
    <source>
        <dbReference type="EMBL" id="KAH7920386.1"/>
    </source>
</evidence>
<sequence>MDDDGANSRHAQTHSLAHELAVALMPEPSAGSKLLAEEFGIEYDEGAEGIDEDGQEMGSELSGTLANEFGREASEANQLNGEMFAQDIHDSSDEDNDEDTMFGSSSFTSRLAHARPEQDAMEILAQNLASTDKFLSHLRQLDSDAGSGSTTTQPQLERSALDILRRMNETTRDREGQVRELLECEREFRKIASEVGGTEVLGQLDELPEDNPDDTPRSVSQRLSSVAEEQVADSSSGSWERQGVEDDGDMCSETGSPVKTSFPPHPPINGPLTPATAIPQLAHIRTLTTSLVASLTSISEQAQVDGAATTDAGRKLRALKNRLGGWQTEWDSAEASRVKIERWEAGMWEEKSSDGNRTPSTSPKWRRWEDGRKVAEEQLKAFEKAVAEAGLKAQTIMAR</sequence>
<comment type="caution">
    <text evidence="1">The sequence shown here is derived from an EMBL/GenBank/DDBJ whole genome shotgun (WGS) entry which is preliminary data.</text>
</comment>
<name>A0ACB8B578_9AGAM</name>
<accession>A0ACB8B578</accession>
<keyword evidence="2" id="KW-1185">Reference proteome</keyword>
<proteinExistence type="predicted"/>
<reference evidence="1" key="1">
    <citation type="journal article" date="2021" name="New Phytol.">
        <title>Evolutionary innovations through gain and loss of genes in the ectomycorrhizal Boletales.</title>
        <authorList>
            <person name="Wu G."/>
            <person name="Miyauchi S."/>
            <person name="Morin E."/>
            <person name="Kuo A."/>
            <person name="Drula E."/>
            <person name="Varga T."/>
            <person name="Kohler A."/>
            <person name="Feng B."/>
            <person name="Cao Y."/>
            <person name="Lipzen A."/>
            <person name="Daum C."/>
            <person name="Hundley H."/>
            <person name="Pangilinan J."/>
            <person name="Johnson J."/>
            <person name="Barry K."/>
            <person name="LaButti K."/>
            <person name="Ng V."/>
            <person name="Ahrendt S."/>
            <person name="Min B."/>
            <person name="Choi I.G."/>
            <person name="Park H."/>
            <person name="Plett J.M."/>
            <person name="Magnuson J."/>
            <person name="Spatafora J.W."/>
            <person name="Nagy L.G."/>
            <person name="Henrissat B."/>
            <person name="Grigoriev I.V."/>
            <person name="Yang Z.L."/>
            <person name="Xu J."/>
            <person name="Martin F.M."/>
        </authorList>
    </citation>
    <scope>NUCLEOTIDE SEQUENCE</scope>
    <source>
        <strain evidence="1">KUC20120723A-06</strain>
    </source>
</reference>